<dbReference type="Proteomes" id="UP000218785">
    <property type="component" value="Chromosome"/>
</dbReference>
<dbReference type="EMBL" id="AP018248">
    <property type="protein sequence ID" value="BAZ00580.1"/>
    <property type="molecule type" value="Genomic_DNA"/>
</dbReference>
<dbReference type="SUPFAM" id="SSF55154">
    <property type="entry name" value="CYTH-like phosphatases"/>
    <property type="match status" value="1"/>
</dbReference>
<evidence type="ECO:0000256" key="1">
    <source>
        <dbReference type="PIRSR" id="PIRSR016487-1"/>
    </source>
</evidence>
<reference evidence="3 4" key="1">
    <citation type="submission" date="2017-06" db="EMBL/GenBank/DDBJ databases">
        <title>Genome sequencing of cyanobaciteial culture collection at National Institute for Environmental Studies (NIES).</title>
        <authorList>
            <person name="Hirose Y."/>
            <person name="Shimura Y."/>
            <person name="Fujisawa T."/>
            <person name="Nakamura Y."/>
            <person name="Kawachi M."/>
        </authorList>
    </citation>
    <scope>NUCLEOTIDE SEQUENCE [LARGE SCALE GENOMIC DNA]</scope>
    <source>
        <strain evidence="3 4">NIES-37</strain>
    </source>
</reference>
<gene>
    <name evidence="3" type="ORF">NIES37_45750</name>
</gene>
<evidence type="ECO:0000259" key="2">
    <source>
        <dbReference type="PROSITE" id="PS51707"/>
    </source>
</evidence>
<dbReference type="CDD" id="cd07891">
    <property type="entry name" value="CYTH-like_CthTTM-like_1"/>
    <property type="match status" value="1"/>
</dbReference>
<dbReference type="Gene3D" id="2.40.320.10">
    <property type="entry name" value="Hypothetical Protein Pfu-838710-001"/>
    <property type="match status" value="1"/>
</dbReference>
<dbReference type="AlphaFoldDB" id="A0A1Z4N4B1"/>
<evidence type="ECO:0000313" key="3">
    <source>
        <dbReference type="EMBL" id="BAZ00580.1"/>
    </source>
</evidence>
<sequence length="154" mass="17842">MAAEIERKFLVQGDSWRNLAEGSLYIQGYISTKKEATVRVRIAGNQAYLTIKGATIQYSRSEFEYPIPLEDAREMLNTLCEKPLIEKTRYKIAYGNLIWEIDEFDGVNKGLILAEVELSHEQQQFELPLWIGEEVSHVPKYFNSNLAQHPFSQW</sequence>
<accession>A0A1Z4N4B1</accession>
<dbReference type="InterPro" id="IPR023577">
    <property type="entry name" value="CYTH_domain"/>
</dbReference>
<keyword evidence="4" id="KW-1185">Reference proteome</keyword>
<dbReference type="Pfam" id="PF01928">
    <property type="entry name" value="CYTH"/>
    <property type="match status" value="1"/>
</dbReference>
<evidence type="ECO:0000313" key="4">
    <source>
        <dbReference type="Proteomes" id="UP000218785"/>
    </source>
</evidence>
<dbReference type="InterPro" id="IPR033469">
    <property type="entry name" value="CYTH-like_dom_sf"/>
</dbReference>
<protein>
    <submittedName>
        <fullName evidence="3">Adenylate cyclase</fullName>
    </submittedName>
</protein>
<dbReference type="KEGG" id="ttq:NIES37_45750"/>
<feature type="domain" description="CYTH" evidence="2">
    <location>
        <begin position="2"/>
        <end position="148"/>
    </location>
</feature>
<dbReference type="SMART" id="SM01118">
    <property type="entry name" value="CYTH"/>
    <property type="match status" value="1"/>
</dbReference>
<dbReference type="PIRSF" id="PIRSF016487">
    <property type="entry name" value="CYTH_UCP016487"/>
    <property type="match status" value="1"/>
</dbReference>
<dbReference type="PROSITE" id="PS51707">
    <property type="entry name" value="CYTH"/>
    <property type="match status" value="1"/>
</dbReference>
<dbReference type="PANTHER" id="PTHR40114:SF1">
    <property type="entry name" value="SLR0698 PROTEIN"/>
    <property type="match status" value="1"/>
</dbReference>
<dbReference type="InterPro" id="IPR012042">
    <property type="entry name" value="NeuTTM/CthTTM-like"/>
</dbReference>
<organism evidence="3 4">
    <name type="scientific">Tolypothrix tenuis PCC 7101</name>
    <dbReference type="NCBI Taxonomy" id="231146"/>
    <lineage>
        <taxon>Bacteria</taxon>
        <taxon>Bacillati</taxon>
        <taxon>Cyanobacteriota</taxon>
        <taxon>Cyanophyceae</taxon>
        <taxon>Nostocales</taxon>
        <taxon>Tolypothrichaceae</taxon>
        <taxon>Tolypothrix</taxon>
    </lineage>
</organism>
<name>A0A1Z4N4B1_9CYAN</name>
<dbReference type="PANTHER" id="PTHR40114">
    <property type="entry name" value="SLR0698 PROTEIN"/>
    <property type="match status" value="1"/>
</dbReference>
<proteinExistence type="predicted"/>
<dbReference type="RefSeq" id="WP_096579567.1">
    <property type="nucleotide sequence ID" value="NZ_CAWNJS010000001.1"/>
</dbReference>
<feature type="active site" description="Proton acceptor" evidence="1">
    <location>
        <position position="29"/>
    </location>
</feature>